<keyword evidence="3" id="KW-1185">Reference proteome</keyword>
<dbReference type="RefSeq" id="WP_187805089.1">
    <property type="nucleotide sequence ID" value="NZ_LZEU01000001.1"/>
</dbReference>
<gene>
    <name evidence="2" type="ORF">A9179_06775</name>
</gene>
<proteinExistence type="predicted"/>
<evidence type="ECO:0000256" key="1">
    <source>
        <dbReference type="SAM" id="SignalP"/>
    </source>
</evidence>
<reference evidence="2 3" key="1">
    <citation type="submission" date="2016-06" db="EMBL/GenBank/DDBJ databases">
        <authorList>
            <person name="Ramos C."/>
            <person name="Pintado A."/>
            <person name="Crespo-Gomez J.I."/>
        </authorList>
    </citation>
    <scope>NUCLEOTIDE SEQUENCE [LARGE SCALE GENOMIC DNA]</scope>
    <source>
        <strain evidence="2 3">AVO110</strain>
    </source>
</reference>
<accession>A0ABR7S0G6</accession>
<keyword evidence="1" id="KW-0732">Signal</keyword>
<dbReference type="Proteomes" id="UP000744555">
    <property type="component" value="Unassembled WGS sequence"/>
</dbReference>
<dbReference type="EMBL" id="LZEU01000001">
    <property type="protein sequence ID" value="MBC9249978.1"/>
    <property type="molecule type" value="Genomic_DNA"/>
</dbReference>
<organism evidence="2 3">
    <name type="scientific">Aquipseudomonas alcaligenes</name>
    <name type="common">Pseudomonas alcaligenes</name>
    <dbReference type="NCBI Taxonomy" id="43263"/>
    <lineage>
        <taxon>Bacteria</taxon>
        <taxon>Pseudomonadati</taxon>
        <taxon>Pseudomonadota</taxon>
        <taxon>Gammaproteobacteria</taxon>
        <taxon>Pseudomonadales</taxon>
        <taxon>Pseudomonadaceae</taxon>
        <taxon>Aquipseudomonas</taxon>
    </lineage>
</organism>
<name>A0ABR7S0G6_AQUAC</name>
<protein>
    <submittedName>
        <fullName evidence="2">Uncharacterized protein</fullName>
    </submittedName>
</protein>
<sequence>MTLRLAALALTLSLTPLAYAADSNEAQARYRGAISCIDRLFWDGGYDEGDSQREKMINEFLGHYQLPAYNEVIYSQGKAIEGDADMQAYMAGYDLCSQDTDYVIALGKRYGHELPEE</sequence>
<feature type="signal peptide" evidence="1">
    <location>
        <begin position="1"/>
        <end position="20"/>
    </location>
</feature>
<comment type="caution">
    <text evidence="2">The sequence shown here is derived from an EMBL/GenBank/DDBJ whole genome shotgun (WGS) entry which is preliminary data.</text>
</comment>
<evidence type="ECO:0000313" key="2">
    <source>
        <dbReference type="EMBL" id="MBC9249978.1"/>
    </source>
</evidence>
<evidence type="ECO:0000313" key="3">
    <source>
        <dbReference type="Proteomes" id="UP000744555"/>
    </source>
</evidence>
<feature type="chain" id="PRO_5045164561" evidence="1">
    <location>
        <begin position="21"/>
        <end position="117"/>
    </location>
</feature>